<gene>
    <name evidence="2" type="ORF">MD535_21750</name>
</gene>
<protein>
    <submittedName>
        <fullName evidence="2">Uncharacterized protein</fullName>
    </submittedName>
</protein>
<proteinExistence type="predicted"/>
<dbReference type="RefSeq" id="WP_265677145.1">
    <property type="nucleotide sequence ID" value="NZ_JAKRRY010000042.1"/>
</dbReference>
<dbReference type="EMBL" id="JAKRRY010000042">
    <property type="protein sequence ID" value="MCW8348616.1"/>
    <property type="molecule type" value="Genomic_DNA"/>
</dbReference>
<organism evidence="2 3">
    <name type="scientific">Vibrio qingdaonensis</name>
    <dbReference type="NCBI Taxonomy" id="2829491"/>
    <lineage>
        <taxon>Bacteria</taxon>
        <taxon>Pseudomonadati</taxon>
        <taxon>Pseudomonadota</taxon>
        <taxon>Gammaproteobacteria</taxon>
        <taxon>Vibrionales</taxon>
        <taxon>Vibrionaceae</taxon>
        <taxon>Vibrio</taxon>
    </lineage>
</organism>
<reference evidence="2" key="1">
    <citation type="submission" date="2022-02" db="EMBL/GenBank/DDBJ databases">
        <title>Vibrio sp. nov, a new bacterium isolated from seawater.</title>
        <authorList>
            <person name="Yuan Y."/>
        </authorList>
    </citation>
    <scope>NUCLEOTIDE SEQUENCE</scope>
    <source>
        <strain evidence="2">ZSDZ65</strain>
    </source>
</reference>
<evidence type="ECO:0000313" key="2">
    <source>
        <dbReference type="EMBL" id="MCW8348616.1"/>
    </source>
</evidence>
<accession>A0A9X3CSC9</accession>
<keyword evidence="1" id="KW-1133">Transmembrane helix</keyword>
<keyword evidence="1" id="KW-0472">Membrane</keyword>
<comment type="caution">
    <text evidence="2">The sequence shown here is derived from an EMBL/GenBank/DDBJ whole genome shotgun (WGS) entry which is preliminary data.</text>
</comment>
<evidence type="ECO:0000256" key="1">
    <source>
        <dbReference type="SAM" id="Phobius"/>
    </source>
</evidence>
<feature type="transmembrane region" description="Helical" evidence="1">
    <location>
        <begin position="48"/>
        <end position="68"/>
    </location>
</feature>
<sequence>MRSWIFLLACIAITVWMIFDSGKSEQVMSLLSDLSLHDVTLPSKDELAQYVSEGFYYIALLIGVVYLGRKFKSQRRSQDS</sequence>
<dbReference type="Proteomes" id="UP001155587">
    <property type="component" value="Unassembled WGS sequence"/>
</dbReference>
<evidence type="ECO:0000313" key="3">
    <source>
        <dbReference type="Proteomes" id="UP001155587"/>
    </source>
</evidence>
<keyword evidence="3" id="KW-1185">Reference proteome</keyword>
<keyword evidence="1" id="KW-0812">Transmembrane</keyword>
<dbReference type="AlphaFoldDB" id="A0A9X3CSC9"/>
<name>A0A9X3CSC9_9VIBR</name>